<sequence>MHSYIMQCLFYPPFEMFGLEENGQIIGGIILNCFEGTDIHATVAGGGWTRKFLRLFGWYLFEHLGVLRFTGITEQPNVIDIMERLGGQREGVLRNHFGASRNGIVLGVLAEEYRYFQRGKHAQSTICNSNSAGPVSV</sequence>
<evidence type="ECO:0000313" key="2">
    <source>
        <dbReference type="Proteomes" id="UP000287385"/>
    </source>
</evidence>
<dbReference type="AlphaFoldDB" id="A0A401X618"/>
<comment type="caution">
    <text evidence="1">The sequence shown here is derived from an EMBL/GenBank/DDBJ whole genome shotgun (WGS) entry which is preliminary data.</text>
</comment>
<dbReference type="InterPro" id="IPR016181">
    <property type="entry name" value="Acyl_CoA_acyltransferase"/>
</dbReference>
<dbReference type="EMBL" id="BDEV01000097">
    <property type="protein sequence ID" value="GCD63274.1"/>
    <property type="molecule type" value="Genomic_DNA"/>
</dbReference>
<accession>A0A401X618</accession>
<reference evidence="1 2" key="1">
    <citation type="submission" date="2016-06" db="EMBL/GenBank/DDBJ databases">
        <title>Acetobacter pasteurianus NBRC 3278 whole genome sequencing project.</title>
        <authorList>
            <person name="Matsutani M."/>
            <person name="Shiwa Y."/>
            <person name="Okamoto-Kainuma A."/>
            <person name="Ishikawa M."/>
            <person name="Koizumi Y."/>
            <person name="Yoshikawa H."/>
            <person name="Yakushi T."/>
            <person name="Matsushita K."/>
        </authorList>
    </citation>
    <scope>NUCLEOTIDE SEQUENCE [LARGE SCALE GENOMIC DNA]</scope>
    <source>
        <strain evidence="1 2">NBRC 3278</strain>
    </source>
</reference>
<dbReference type="SUPFAM" id="SSF55729">
    <property type="entry name" value="Acyl-CoA N-acyltransferases (Nat)"/>
    <property type="match status" value="1"/>
</dbReference>
<dbReference type="Gene3D" id="3.40.630.30">
    <property type="match status" value="1"/>
</dbReference>
<name>A0A401X618_ACEPA</name>
<evidence type="ECO:0000313" key="1">
    <source>
        <dbReference type="EMBL" id="GCD63274.1"/>
    </source>
</evidence>
<evidence type="ECO:0008006" key="3">
    <source>
        <dbReference type="Google" id="ProtNLM"/>
    </source>
</evidence>
<proteinExistence type="predicted"/>
<protein>
    <recommendedName>
        <fullName evidence="3">N-acetyltransferase domain-containing protein</fullName>
    </recommendedName>
</protein>
<gene>
    <name evidence="1" type="ORF">NBRC3278_2367</name>
</gene>
<keyword evidence="2" id="KW-1185">Reference proteome</keyword>
<organism evidence="1 2">
    <name type="scientific">Acetobacter pasteurianus NBRC 3278</name>
    <dbReference type="NCBI Taxonomy" id="1226660"/>
    <lineage>
        <taxon>Bacteria</taxon>
        <taxon>Pseudomonadati</taxon>
        <taxon>Pseudomonadota</taxon>
        <taxon>Alphaproteobacteria</taxon>
        <taxon>Acetobacterales</taxon>
        <taxon>Acetobacteraceae</taxon>
        <taxon>Acetobacter</taxon>
    </lineage>
</organism>
<dbReference type="Proteomes" id="UP000287385">
    <property type="component" value="Unassembled WGS sequence"/>
</dbReference>